<dbReference type="RefSeq" id="XP_017781325.1">
    <property type="nucleotide sequence ID" value="XM_017925836.1"/>
</dbReference>
<gene>
    <name evidence="8" type="primary">LOC108566114</name>
</gene>
<evidence type="ECO:0000259" key="6">
    <source>
        <dbReference type="Pfam" id="PF07993"/>
    </source>
</evidence>
<keyword evidence="4" id="KW-0560">Oxidoreductase</keyword>
<reference evidence="8" key="1">
    <citation type="submission" date="2025-08" db="UniProtKB">
        <authorList>
            <consortium name="RefSeq"/>
        </authorList>
    </citation>
    <scope>IDENTIFICATION</scope>
    <source>
        <tissue evidence="8">Whole Larva</tissue>
    </source>
</reference>
<keyword evidence="4" id="KW-0812">Transmembrane</keyword>
<evidence type="ECO:0000256" key="4">
    <source>
        <dbReference type="RuleBase" id="RU363097"/>
    </source>
</evidence>
<keyword evidence="4" id="KW-1133">Transmembrane helix</keyword>
<evidence type="ECO:0000313" key="7">
    <source>
        <dbReference type="Proteomes" id="UP000695000"/>
    </source>
</evidence>
<feature type="transmembrane region" description="Helical" evidence="4">
    <location>
        <begin position="356"/>
        <end position="375"/>
    </location>
</feature>
<proteinExistence type="inferred from homology"/>
<dbReference type="InterPro" id="IPR036291">
    <property type="entry name" value="NAD(P)-bd_dom_sf"/>
</dbReference>
<dbReference type="PANTHER" id="PTHR11011:SF45">
    <property type="entry name" value="FATTY ACYL-COA REDUCTASE CG8306-RELATED"/>
    <property type="match status" value="1"/>
</dbReference>
<feature type="transmembrane region" description="Helical" evidence="4">
    <location>
        <begin position="469"/>
        <end position="490"/>
    </location>
</feature>
<comment type="catalytic activity">
    <reaction evidence="4">
        <text>a long-chain fatty acyl-CoA + 2 NADPH + 2 H(+) = a long-chain primary fatty alcohol + 2 NADP(+) + CoA</text>
        <dbReference type="Rhea" id="RHEA:52716"/>
        <dbReference type="ChEBI" id="CHEBI:15378"/>
        <dbReference type="ChEBI" id="CHEBI:57287"/>
        <dbReference type="ChEBI" id="CHEBI:57783"/>
        <dbReference type="ChEBI" id="CHEBI:58349"/>
        <dbReference type="ChEBI" id="CHEBI:77396"/>
        <dbReference type="ChEBI" id="CHEBI:83139"/>
        <dbReference type="EC" id="1.2.1.84"/>
    </reaction>
</comment>
<dbReference type="Proteomes" id="UP000695000">
    <property type="component" value="Unplaced"/>
</dbReference>
<dbReference type="InterPro" id="IPR013120">
    <property type="entry name" value="FAR_NAD-bd"/>
</dbReference>
<accession>A0ABM1N3C5</accession>
<dbReference type="InterPro" id="IPR033640">
    <property type="entry name" value="FAR_C"/>
</dbReference>
<dbReference type="InterPro" id="IPR026055">
    <property type="entry name" value="FAR"/>
</dbReference>
<evidence type="ECO:0000256" key="1">
    <source>
        <dbReference type="ARBA" id="ARBA00005928"/>
    </source>
</evidence>
<dbReference type="CDD" id="cd09071">
    <property type="entry name" value="FAR_C"/>
    <property type="match status" value="1"/>
</dbReference>
<evidence type="ECO:0000259" key="5">
    <source>
        <dbReference type="Pfam" id="PF03015"/>
    </source>
</evidence>
<keyword evidence="7" id="KW-1185">Reference proteome</keyword>
<dbReference type="Pfam" id="PF03015">
    <property type="entry name" value="Sterile"/>
    <property type="match status" value="1"/>
</dbReference>
<dbReference type="EC" id="1.2.1.84" evidence="4"/>
<feature type="domain" description="Thioester reductase (TE)" evidence="6">
    <location>
        <begin position="21"/>
        <end position="291"/>
    </location>
</feature>
<keyword evidence="4" id="KW-0521">NADP</keyword>
<feature type="domain" description="Fatty acyl-CoA reductase C-terminal" evidence="5">
    <location>
        <begin position="365"/>
        <end position="456"/>
    </location>
</feature>
<organism evidence="7 8">
    <name type="scientific">Nicrophorus vespilloides</name>
    <name type="common">Boreal carrion beetle</name>
    <dbReference type="NCBI Taxonomy" id="110193"/>
    <lineage>
        <taxon>Eukaryota</taxon>
        <taxon>Metazoa</taxon>
        <taxon>Ecdysozoa</taxon>
        <taxon>Arthropoda</taxon>
        <taxon>Hexapoda</taxon>
        <taxon>Insecta</taxon>
        <taxon>Pterygota</taxon>
        <taxon>Neoptera</taxon>
        <taxon>Endopterygota</taxon>
        <taxon>Coleoptera</taxon>
        <taxon>Polyphaga</taxon>
        <taxon>Staphyliniformia</taxon>
        <taxon>Silphidae</taxon>
        <taxon>Nicrophorinae</taxon>
        <taxon>Nicrophorus</taxon>
    </lineage>
</organism>
<keyword evidence="3 4" id="KW-0443">Lipid metabolism</keyword>
<dbReference type="Gene3D" id="3.40.50.720">
    <property type="entry name" value="NAD(P)-binding Rossmann-like Domain"/>
    <property type="match status" value="1"/>
</dbReference>
<keyword evidence="2 4" id="KW-0444">Lipid biosynthesis</keyword>
<dbReference type="PANTHER" id="PTHR11011">
    <property type="entry name" value="MALE STERILITY PROTEIN 2-RELATED"/>
    <property type="match status" value="1"/>
</dbReference>
<evidence type="ECO:0000256" key="3">
    <source>
        <dbReference type="ARBA" id="ARBA00023098"/>
    </source>
</evidence>
<evidence type="ECO:0000313" key="8">
    <source>
        <dbReference type="RefSeq" id="XP_017781325.1"/>
    </source>
</evidence>
<sequence length="515" mass="58464">MTIEPMATNIKSWYSGKNVFITGGSGFLGICLLEKLLRTIPDIGTIYLLLRPKRGKEINQRLEEIKKNLVFEKLFETTSVDEAFKNVKCVAGDVGQPDLGLSPEDRKMLKDNVNVIFHSAATLDFAESLKTTVDINLLGTRRCLQLGKECTNLKVFIHVSSAYVNSWALVTEEIVYPLKQDVEKLIKLTETLSSEELESQTPEILGDHPNTYTITKQMAEHEVQACQDLFPCTIVRPSMIIGAWKEPIPGWTISKNGAQGFLMGAAKGVVRRLPVGKEIIYDNIPVDIVVNELIAAGFHAAVTEAKEVQVYHCTSSTCNPFRWATVEDKVNVYLHRYPLKSAVWYPHLKFLPTLTWFKFSAIFVHIIPAMFLDLLTRIFGGRPILVKLHNNISSSLDRLSSFIFTEWKFHNDKTMALQKWLKPEDQKDFNLDISELLWIDYFEDLTKGARRYLNKENMKNIEAARGKDTLLMVFHLILQGVIYCMVWYTIATCSGLSMTSTAFIVPLTIFLCSYI</sequence>
<keyword evidence="4" id="KW-0472">Membrane</keyword>
<comment type="similarity">
    <text evidence="1 4">Belongs to the fatty acyl-CoA reductase family.</text>
</comment>
<feature type="transmembrane region" description="Helical" evidence="4">
    <location>
        <begin position="496"/>
        <end position="514"/>
    </location>
</feature>
<dbReference type="SUPFAM" id="SSF51735">
    <property type="entry name" value="NAD(P)-binding Rossmann-fold domains"/>
    <property type="match status" value="1"/>
</dbReference>
<name>A0ABM1N3C5_NICVS</name>
<comment type="function">
    <text evidence="4">Catalyzes the reduction of fatty acyl-CoA to fatty alcohols.</text>
</comment>
<evidence type="ECO:0000256" key="2">
    <source>
        <dbReference type="ARBA" id="ARBA00022516"/>
    </source>
</evidence>
<dbReference type="Pfam" id="PF07993">
    <property type="entry name" value="NAD_binding_4"/>
    <property type="match status" value="1"/>
</dbReference>
<dbReference type="GeneID" id="108566114"/>
<dbReference type="CDD" id="cd05236">
    <property type="entry name" value="FAR-N_SDR_e"/>
    <property type="match status" value="1"/>
</dbReference>
<protein>
    <recommendedName>
        <fullName evidence="4">Fatty acyl-CoA reductase</fullName>
        <ecNumber evidence="4">1.2.1.84</ecNumber>
    </recommendedName>
</protein>